<evidence type="ECO:0000256" key="3">
    <source>
        <dbReference type="ARBA" id="ARBA00006730"/>
    </source>
</evidence>
<dbReference type="InterPro" id="IPR036188">
    <property type="entry name" value="FAD/NAD-bd_sf"/>
</dbReference>
<evidence type="ECO:0000259" key="11">
    <source>
        <dbReference type="Pfam" id="PF01266"/>
    </source>
</evidence>
<dbReference type="SUPFAM" id="SSF51971">
    <property type="entry name" value="Nucleotide-binding domain"/>
    <property type="match status" value="1"/>
</dbReference>
<evidence type="ECO:0000256" key="9">
    <source>
        <dbReference type="ARBA" id="ARBA00039751"/>
    </source>
</evidence>
<dbReference type="OrthoDB" id="9790035at2"/>
<dbReference type="RefSeq" id="WP_106722909.1">
    <property type="nucleotide sequence ID" value="NZ_PXYL01000002.1"/>
</dbReference>
<keyword evidence="6" id="KW-0784">Thiamine biosynthesis</keyword>
<gene>
    <name evidence="12" type="primary">thiO</name>
    <name evidence="12" type="ORF">C7I85_05410</name>
</gene>
<evidence type="ECO:0000256" key="10">
    <source>
        <dbReference type="ARBA" id="ARBA00049547"/>
    </source>
</evidence>
<dbReference type="InterPro" id="IPR012727">
    <property type="entry name" value="Gly_oxidase_ThiO"/>
</dbReference>
<evidence type="ECO:0000313" key="12">
    <source>
        <dbReference type="EMBL" id="PSJ62999.1"/>
    </source>
</evidence>
<dbReference type="GO" id="GO:0009229">
    <property type="term" value="P:thiamine diphosphate biosynthetic process"/>
    <property type="evidence" value="ECO:0007669"/>
    <property type="project" value="UniProtKB-UniPathway"/>
</dbReference>
<evidence type="ECO:0000313" key="13">
    <source>
        <dbReference type="Proteomes" id="UP000240653"/>
    </source>
</evidence>
<keyword evidence="5" id="KW-0274">FAD</keyword>
<proteinExistence type="inferred from homology"/>
<dbReference type="SUPFAM" id="SSF54373">
    <property type="entry name" value="FAD-linked reductases, C-terminal domain"/>
    <property type="match status" value="1"/>
</dbReference>
<keyword evidence="13" id="KW-1185">Reference proteome</keyword>
<comment type="cofactor">
    <cofactor evidence="1">
        <name>FAD</name>
        <dbReference type="ChEBI" id="CHEBI:57692"/>
    </cofactor>
</comment>
<dbReference type="PANTHER" id="PTHR11530">
    <property type="entry name" value="D-AMINO ACID OXIDASE"/>
    <property type="match status" value="1"/>
</dbReference>
<comment type="similarity">
    <text evidence="3">Belongs to the DAMOX/DASOX family.</text>
</comment>
<reference evidence="12 13" key="1">
    <citation type="submission" date="2018-03" db="EMBL/GenBank/DDBJ databases">
        <title>The draft genome of Mesorhizobium soli JCM 19897.</title>
        <authorList>
            <person name="Li L."/>
            <person name="Liu L."/>
            <person name="Liang L."/>
            <person name="Wang T."/>
            <person name="Zhang X."/>
        </authorList>
    </citation>
    <scope>NUCLEOTIDE SEQUENCE [LARGE SCALE GENOMIC DNA]</scope>
    <source>
        <strain evidence="12 13">JCM 19897</strain>
    </source>
</reference>
<dbReference type="UniPathway" id="UPA00060"/>
<evidence type="ECO:0000256" key="6">
    <source>
        <dbReference type="ARBA" id="ARBA00022977"/>
    </source>
</evidence>
<sequence>MKALVKGAGVAGLTAAYELALRGAAVTVVEPRSDPTRAASWFAGGMLAPDCERESAEPIVQELGLGAADWWDAALPGHVARAGTLVVAPARDAAELARFAARTSGFRTLGEAEISELEPDLAGRFRLALHFVREAHLDPRAALTALRGRLEAMGASFVGAEAGQVSRFDLTVDCTGMARAASDPALRGVRGEMLILRTPEVTLSRPVRLLHPRFPLYVVPRPDHCFMVGATMIESESARPVTARSMMELLNAAYSVHPAFGEAEIVETGVGVRPAYPDNLPRVTQSGATISINGLYRHGFLLAPAMAQRAAQLAFGNSRTRELAHEAHG</sequence>
<comment type="caution">
    <text evidence="12">The sequence shown here is derived from an EMBL/GenBank/DDBJ whole genome shotgun (WGS) entry which is preliminary data.</text>
</comment>
<dbReference type="Gene3D" id="3.30.9.10">
    <property type="entry name" value="D-Amino Acid Oxidase, subunit A, domain 2"/>
    <property type="match status" value="1"/>
</dbReference>
<dbReference type="NCBIfam" id="TIGR02352">
    <property type="entry name" value="thiamin_ThiO"/>
    <property type="match status" value="1"/>
</dbReference>
<keyword evidence="4" id="KW-0285">Flavoprotein</keyword>
<dbReference type="InterPro" id="IPR023209">
    <property type="entry name" value="DAO"/>
</dbReference>
<dbReference type="Proteomes" id="UP000240653">
    <property type="component" value="Unassembled WGS sequence"/>
</dbReference>
<evidence type="ECO:0000256" key="8">
    <source>
        <dbReference type="ARBA" id="ARBA00039101"/>
    </source>
</evidence>
<evidence type="ECO:0000256" key="7">
    <source>
        <dbReference type="ARBA" id="ARBA00023002"/>
    </source>
</evidence>
<dbReference type="InterPro" id="IPR006076">
    <property type="entry name" value="FAD-dep_OxRdtase"/>
</dbReference>
<organism evidence="12 13">
    <name type="scientific">Pseudaminobacter soli</name>
    <name type="common">ex Li et al. 2025</name>
    <dbReference type="NCBI Taxonomy" id="1295366"/>
    <lineage>
        <taxon>Bacteria</taxon>
        <taxon>Pseudomonadati</taxon>
        <taxon>Pseudomonadota</taxon>
        <taxon>Alphaproteobacteria</taxon>
        <taxon>Hyphomicrobiales</taxon>
        <taxon>Phyllobacteriaceae</taxon>
        <taxon>Pseudaminobacter</taxon>
    </lineage>
</organism>
<dbReference type="AlphaFoldDB" id="A0A2P7SKI1"/>
<dbReference type="GO" id="GO:0003884">
    <property type="term" value="F:D-amino-acid oxidase activity"/>
    <property type="evidence" value="ECO:0007669"/>
    <property type="project" value="UniProtKB-EC"/>
</dbReference>
<dbReference type="EC" id="1.4.3.3" evidence="8"/>
<evidence type="ECO:0000256" key="1">
    <source>
        <dbReference type="ARBA" id="ARBA00001974"/>
    </source>
</evidence>
<comment type="catalytic activity">
    <reaction evidence="10">
        <text>a D-alpha-amino acid + O2 + H2O = a 2-oxocarboxylate + H2O2 + NH4(+)</text>
        <dbReference type="Rhea" id="RHEA:21816"/>
        <dbReference type="ChEBI" id="CHEBI:15377"/>
        <dbReference type="ChEBI" id="CHEBI:15379"/>
        <dbReference type="ChEBI" id="CHEBI:16240"/>
        <dbReference type="ChEBI" id="CHEBI:28938"/>
        <dbReference type="ChEBI" id="CHEBI:35179"/>
        <dbReference type="ChEBI" id="CHEBI:59871"/>
        <dbReference type="EC" id="1.4.3.3"/>
    </reaction>
    <physiologicalReaction direction="left-to-right" evidence="10">
        <dbReference type="Rhea" id="RHEA:21817"/>
    </physiologicalReaction>
</comment>
<dbReference type="EMBL" id="PXYL01000002">
    <property type="protein sequence ID" value="PSJ62999.1"/>
    <property type="molecule type" value="Genomic_DNA"/>
</dbReference>
<accession>A0A2P7SKI1</accession>
<dbReference type="Gene3D" id="3.50.50.60">
    <property type="entry name" value="FAD/NAD(P)-binding domain"/>
    <property type="match status" value="1"/>
</dbReference>
<feature type="domain" description="FAD dependent oxidoreductase" evidence="11">
    <location>
        <begin position="4"/>
        <end position="313"/>
    </location>
</feature>
<evidence type="ECO:0000256" key="5">
    <source>
        <dbReference type="ARBA" id="ARBA00022827"/>
    </source>
</evidence>
<dbReference type="GO" id="GO:0046416">
    <property type="term" value="P:D-amino acid metabolic process"/>
    <property type="evidence" value="ECO:0007669"/>
    <property type="project" value="InterPro"/>
</dbReference>
<evidence type="ECO:0000256" key="4">
    <source>
        <dbReference type="ARBA" id="ARBA00022630"/>
    </source>
</evidence>
<comment type="pathway">
    <text evidence="2">Cofactor biosynthesis; thiamine diphosphate biosynthesis.</text>
</comment>
<protein>
    <recommendedName>
        <fullName evidence="9">D-amino-acid oxidase</fullName>
        <ecNumber evidence="8">1.4.3.3</ecNumber>
    </recommendedName>
</protein>
<keyword evidence="7" id="KW-0560">Oxidoreductase</keyword>
<dbReference type="GO" id="GO:0009228">
    <property type="term" value="P:thiamine biosynthetic process"/>
    <property type="evidence" value="ECO:0007669"/>
    <property type="project" value="UniProtKB-KW"/>
</dbReference>
<name>A0A2P7SKI1_9HYPH</name>
<dbReference type="GO" id="GO:0071949">
    <property type="term" value="F:FAD binding"/>
    <property type="evidence" value="ECO:0007669"/>
    <property type="project" value="InterPro"/>
</dbReference>
<dbReference type="Pfam" id="PF01266">
    <property type="entry name" value="DAO"/>
    <property type="match status" value="1"/>
</dbReference>
<evidence type="ECO:0000256" key="2">
    <source>
        <dbReference type="ARBA" id="ARBA00004948"/>
    </source>
</evidence>
<dbReference type="PANTHER" id="PTHR11530:SF11">
    <property type="entry name" value="D-ASPARTATE OXIDASE"/>
    <property type="match status" value="1"/>
</dbReference>